<feature type="domain" description="CMP/dCMP-type deaminase" evidence="1">
    <location>
        <begin position="6"/>
        <end position="119"/>
    </location>
</feature>
<keyword evidence="3" id="KW-1185">Reference proteome</keyword>
<dbReference type="PANTHER" id="PTHR11079">
    <property type="entry name" value="CYTOSINE DEAMINASE FAMILY MEMBER"/>
    <property type="match status" value="1"/>
</dbReference>
<dbReference type="Gene3D" id="3.40.140.10">
    <property type="entry name" value="Cytidine Deaminase, domain 2"/>
    <property type="match status" value="1"/>
</dbReference>
<dbReference type="GO" id="GO:0008835">
    <property type="term" value="F:diaminohydroxyphosphoribosylaminopyrimidine deaminase activity"/>
    <property type="evidence" value="ECO:0007669"/>
    <property type="project" value="TreeGrafter"/>
</dbReference>
<dbReference type="OrthoDB" id="9800865at2"/>
<sequence>MSNPYDDHDWLAEAIQESLEAPPVPDRYAVGAVIVDHDGVVLATGYTGEGHPHHHAEEAALAKLADAPGLDLSRATLYTSLEPCTTRRSRPATCTQLVLDAGIRRVVLAWREPLLFADCDGVGTLRRNGVEVVEIPELAAQVRSINAHVLIPTSV</sequence>
<proteinExistence type="predicted"/>
<evidence type="ECO:0000313" key="2">
    <source>
        <dbReference type="EMBL" id="SDS45871.1"/>
    </source>
</evidence>
<dbReference type="EMBL" id="LT629758">
    <property type="protein sequence ID" value="SDS45871.1"/>
    <property type="molecule type" value="Genomic_DNA"/>
</dbReference>
<organism evidence="2 3">
    <name type="scientific">Actinoplanes derwentensis</name>
    <dbReference type="NCBI Taxonomy" id="113562"/>
    <lineage>
        <taxon>Bacteria</taxon>
        <taxon>Bacillati</taxon>
        <taxon>Actinomycetota</taxon>
        <taxon>Actinomycetes</taxon>
        <taxon>Micromonosporales</taxon>
        <taxon>Micromonosporaceae</taxon>
        <taxon>Actinoplanes</taxon>
    </lineage>
</organism>
<dbReference type="InterPro" id="IPR002125">
    <property type="entry name" value="CMP_dCMP_dom"/>
</dbReference>
<evidence type="ECO:0000313" key="3">
    <source>
        <dbReference type="Proteomes" id="UP000198688"/>
    </source>
</evidence>
<name>A0A1H1SD73_9ACTN</name>
<dbReference type="STRING" id="113562.SAMN04489716_0829"/>
<dbReference type="SUPFAM" id="SSF53927">
    <property type="entry name" value="Cytidine deaminase-like"/>
    <property type="match status" value="1"/>
</dbReference>
<dbReference type="RefSeq" id="WP_092541731.1">
    <property type="nucleotide sequence ID" value="NZ_BOMJ01000009.1"/>
</dbReference>
<evidence type="ECO:0000259" key="1">
    <source>
        <dbReference type="PROSITE" id="PS51747"/>
    </source>
</evidence>
<dbReference type="PROSITE" id="PS51747">
    <property type="entry name" value="CYT_DCMP_DEAMINASES_2"/>
    <property type="match status" value="1"/>
</dbReference>
<protein>
    <submittedName>
        <fullName evidence="2">Diaminohydroxyphosphoribosylaminopyrimidine deaminase</fullName>
    </submittedName>
</protein>
<dbReference type="InterPro" id="IPR016193">
    <property type="entry name" value="Cytidine_deaminase-like"/>
</dbReference>
<gene>
    <name evidence="2" type="ORF">SAMN04489716_0829</name>
</gene>
<dbReference type="PANTHER" id="PTHR11079:SF162">
    <property type="entry name" value="RIBOFLAVIN BIOSYNTHESIS PROTEIN PYRD, CHLOROPLASTIC"/>
    <property type="match status" value="1"/>
</dbReference>
<accession>A0A1H1SD73</accession>
<dbReference type="Pfam" id="PF00383">
    <property type="entry name" value="dCMP_cyt_deam_1"/>
    <property type="match status" value="1"/>
</dbReference>
<reference evidence="2 3" key="1">
    <citation type="submission" date="2016-10" db="EMBL/GenBank/DDBJ databases">
        <authorList>
            <person name="de Groot N.N."/>
        </authorList>
    </citation>
    <scope>NUCLEOTIDE SEQUENCE [LARGE SCALE GENOMIC DNA]</scope>
    <source>
        <strain evidence="2 3">DSM 43941</strain>
    </source>
</reference>
<dbReference type="AlphaFoldDB" id="A0A1H1SD73"/>
<dbReference type="Proteomes" id="UP000198688">
    <property type="component" value="Chromosome I"/>
</dbReference>